<dbReference type="EMBL" id="AP027731">
    <property type="protein sequence ID" value="BDZ47256.1"/>
    <property type="molecule type" value="Genomic_DNA"/>
</dbReference>
<evidence type="ECO:0008006" key="4">
    <source>
        <dbReference type="Google" id="ProtNLM"/>
    </source>
</evidence>
<evidence type="ECO:0000313" key="2">
    <source>
        <dbReference type="EMBL" id="BDZ47256.1"/>
    </source>
</evidence>
<reference evidence="3" key="1">
    <citation type="journal article" date="2019" name="Int. J. Syst. Evol. Microbiol.">
        <title>The Global Catalogue of Microorganisms (GCM) 10K type strain sequencing project: providing services to taxonomists for standard genome sequencing and annotation.</title>
        <authorList>
            <consortium name="The Broad Institute Genomics Platform"/>
            <consortium name="The Broad Institute Genome Sequencing Center for Infectious Disease"/>
            <person name="Wu L."/>
            <person name="Ma J."/>
        </authorList>
    </citation>
    <scope>NUCLEOTIDE SEQUENCE [LARGE SCALE GENOMIC DNA]</scope>
    <source>
        <strain evidence="3">NBRC 108725</strain>
    </source>
</reference>
<sequence>MNTQDTGRPDAGEPFDQTNALAGDQLGESDGTAEGERSSAADRSDAEYSFGDDGDPSLVDDPKRPIGDDNEPAILGRLLDDD</sequence>
<dbReference type="RefSeq" id="WP_286277203.1">
    <property type="nucleotide sequence ID" value="NZ_AP027731.1"/>
</dbReference>
<proteinExistence type="predicted"/>
<accession>A0ABM8GGK1</accession>
<organism evidence="2 3">
    <name type="scientific">Naasia aerilata</name>
    <dbReference type="NCBI Taxonomy" id="1162966"/>
    <lineage>
        <taxon>Bacteria</taxon>
        <taxon>Bacillati</taxon>
        <taxon>Actinomycetota</taxon>
        <taxon>Actinomycetes</taxon>
        <taxon>Micrococcales</taxon>
        <taxon>Microbacteriaceae</taxon>
        <taxon>Naasia</taxon>
    </lineage>
</organism>
<dbReference type="Proteomes" id="UP001321498">
    <property type="component" value="Chromosome"/>
</dbReference>
<name>A0ABM8GGK1_9MICO</name>
<feature type="compositionally biased region" description="Basic and acidic residues" evidence="1">
    <location>
        <begin position="34"/>
        <end position="46"/>
    </location>
</feature>
<evidence type="ECO:0000256" key="1">
    <source>
        <dbReference type="SAM" id="MobiDB-lite"/>
    </source>
</evidence>
<protein>
    <recommendedName>
        <fullName evidence="4">Chemotaxis protein</fullName>
    </recommendedName>
</protein>
<gene>
    <name evidence="2" type="ORF">GCM10025866_31650</name>
</gene>
<evidence type="ECO:0000313" key="3">
    <source>
        <dbReference type="Proteomes" id="UP001321498"/>
    </source>
</evidence>
<keyword evidence="3" id="KW-1185">Reference proteome</keyword>
<feature type="region of interest" description="Disordered" evidence="1">
    <location>
        <begin position="1"/>
        <end position="82"/>
    </location>
</feature>